<evidence type="ECO:0000313" key="2">
    <source>
        <dbReference type="Proteomes" id="UP000191691"/>
    </source>
</evidence>
<dbReference type="EMBL" id="MOOB01000006">
    <property type="protein sequence ID" value="OQE93195.1"/>
    <property type="molecule type" value="Genomic_DNA"/>
</dbReference>
<dbReference type="Proteomes" id="UP000191691">
    <property type="component" value="Unassembled WGS sequence"/>
</dbReference>
<dbReference type="AlphaFoldDB" id="A0A1V6Z0I7"/>
<accession>A0A1V6Z0I7</accession>
<name>A0A1V6Z0I7_PENNA</name>
<gene>
    <name evidence="1" type="ORF">PENNAL_c0006G09437</name>
</gene>
<proteinExistence type="predicted"/>
<comment type="caution">
    <text evidence="1">The sequence shown here is derived from an EMBL/GenBank/DDBJ whole genome shotgun (WGS) entry which is preliminary data.</text>
</comment>
<sequence length="47" mass="5565">MDFSDQQHEERVNLLKQIYLKELMAASDGEPTERVYAQESEGRYMNN</sequence>
<reference evidence="2" key="1">
    <citation type="journal article" date="2017" name="Nat. Microbiol.">
        <title>Global analysis of biosynthetic gene clusters reveals vast potential of secondary metabolite production in Penicillium species.</title>
        <authorList>
            <person name="Nielsen J.C."/>
            <person name="Grijseels S."/>
            <person name="Prigent S."/>
            <person name="Ji B."/>
            <person name="Dainat J."/>
            <person name="Nielsen K.F."/>
            <person name="Frisvad J.C."/>
            <person name="Workman M."/>
            <person name="Nielsen J."/>
        </authorList>
    </citation>
    <scope>NUCLEOTIDE SEQUENCE [LARGE SCALE GENOMIC DNA]</scope>
    <source>
        <strain evidence="2">IBT 13039</strain>
    </source>
</reference>
<organism evidence="1 2">
    <name type="scientific">Penicillium nalgiovense</name>
    <dbReference type="NCBI Taxonomy" id="60175"/>
    <lineage>
        <taxon>Eukaryota</taxon>
        <taxon>Fungi</taxon>
        <taxon>Dikarya</taxon>
        <taxon>Ascomycota</taxon>
        <taxon>Pezizomycotina</taxon>
        <taxon>Eurotiomycetes</taxon>
        <taxon>Eurotiomycetidae</taxon>
        <taxon>Eurotiales</taxon>
        <taxon>Aspergillaceae</taxon>
        <taxon>Penicillium</taxon>
    </lineage>
</organism>
<protein>
    <submittedName>
        <fullName evidence="1">Uncharacterized protein</fullName>
    </submittedName>
</protein>
<keyword evidence="2" id="KW-1185">Reference proteome</keyword>
<evidence type="ECO:0000313" key="1">
    <source>
        <dbReference type="EMBL" id="OQE93195.1"/>
    </source>
</evidence>